<dbReference type="EMBL" id="JADKBR010000003">
    <property type="protein sequence ID" value="MBK8889753.1"/>
    <property type="molecule type" value="Genomic_DNA"/>
</dbReference>
<gene>
    <name evidence="2" type="ORF">IPN75_04820</name>
</gene>
<accession>A0A9D7LRE2</accession>
<dbReference type="PANTHER" id="PTHR30399">
    <property type="entry name" value="UNCHARACTERIZED PROTEIN YGJP"/>
    <property type="match status" value="1"/>
</dbReference>
<dbReference type="Proteomes" id="UP000808146">
    <property type="component" value="Unassembled WGS sequence"/>
</dbReference>
<evidence type="ECO:0000313" key="3">
    <source>
        <dbReference type="Proteomes" id="UP000808146"/>
    </source>
</evidence>
<dbReference type="PANTHER" id="PTHR30399:SF1">
    <property type="entry name" value="UTP PYROPHOSPHATASE"/>
    <property type="match status" value="1"/>
</dbReference>
<evidence type="ECO:0000313" key="2">
    <source>
        <dbReference type="EMBL" id="MBK8889753.1"/>
    </source>
</evidence>
<dbReference type="AlphaFoldDB" id="A0A9D7LRE2"/>
<organism evidence="2 3">
    <name type="scientific">Candidatus Dechloromonas phosphorivorans</name>
    <dbReference type="NCBI Taxonomy" id="2899244"/>
    <lineage>
        <taxon>Bacteria</taxon>
        <taxon>Pseudomonadati</taxon>
        <taxon>Pseudomonadota</taxon>
        <taxon>Betaproteobacteria</taxon>
        <taxon>Rhodocyclales</taxon>
        <taxon>Azonexaceae</taxon>
        <taxon>Dechloromonas</taxon>
    </lineage>
</organism>
<protein>
    <submittedName>
        <fullName evidence="2">M48 family metallopeptidase</fullName>
    </submittedName>
</protein>
<proteinExistence type="predicted"/>
<comment type="caution">
    <text evidence="2">The sequence shown here is derived from an EMBL/GenBank/DDBJ whole genome shotgun (WGS) entry which is preliminary data.</text>
</comment>
<feature type="domain" description="YgjP-like metallopeptidase" evidence="1">
    <location>
        <begin position="29"/>
        <end position="230"/>
    </location>
</feature>
<dbReference type="InterPro" id="IPR053136">
    <property type="entry name" value="UTP_pyrophosphatase-like"/>
</dbReference>
<sequence>MPRSAPEAPRRIAIAGQAVDYHLRRSRRRTIGLAIDQRGLRVGAPLQARLGDIETLILEHGQWVLDKLADWRSRPTPERLAVTEGAVIFALGEALTVTVTPGSRQRWLFSPPKLHLFVPPAIEARVVLEKALRDKARLTFAERLAHYALQLGVPAPPLRLSAARTRWGSCSQHGGISLNWRLILMSLPVVDYVVAHELAHLKEMNHSPRFWSVVEQLCPDWRERRLELRQLARQIPQI</sequence>
<reference evidence="2" key="1">
    <citation type="submission" date="2020-10" db="EMBL/GenBank/DDBJ databases">
        <title>Connecting structure to function with the recovery of over 1000 high-quality activated sludge metagenome-assembled genomes encoding full-length rRNA genes using long-read sequencing.</title>
        <authorList>
            <person name="Singleton C.M."/>
            <person name="Petriglieri F."/>
            <person name="Kristensen J.M."/>
            <person name="Kirkegaard R.H."/>
            <person name="Michaelsen T.Y."/>
            <person name="Andersen M.H."/>
            <person name="Karst S.M."/>
            <person name="Dueholm M.S."/>
            <person name="Nielsen P.H."/>
            <person name="Albertsen M."/>
        </authorList>
    </citation>
    <scope>NUCLEOTIDE SEQUENCE</scope>
    <source>
        <strain evidence="2">OdNE_18-Q3-R46-58_BAT3C.305</strain>
    </source>
</reference>
<dbReference type="CDD" id="cd07344">
    <property type="entry name" value="M48_yhfN_like"/>
    <property type="match status" value="1"/>
</dbReference>
<dbReference type="InterPro" id="IPR002725">
    <property type="entry name" value="YgjP-like_metallopeptidase"/>
</dbReference>
<dbReference type="Pfam" id="PF01863">
    <property type="entry name" value="YgjP-like"/>
    <property type="match status" value="1"/>
</dbReference>
<dbReference type="Gene3D" id="3.30.2010.10">
    <property type="entry name" value="Metalloproteases ('zincins'), catalytic domain"/>
    <property type="match status" value="1"/>
</dbReference>
<name>A0A9D7LRE2_9RHOO</name>
<evidence type="ECO:0000259" key="1">
    <source>
        <dbReference type="Pfam" id="PF01863"/>
    </source>
</evidence>